<dbReference type="STRING" id="1794912.AXX12_17435"/>
<dbReference type="SMART" id="SM00471">
    <property type="entry name" value="HDc"/>
    <property type="match status" value="1"/>
</dbReference>
<dbReference type="Gene3D" id="3.30.450.20">
    <property type="entry name" value="PAS domain"/>
    <property type="match status" value="1"/>
</dbReference>
<dbReference type="SMART" id="SM00267">
    <property type="entry name" value="GGDEF"/>
    <property type="match status" value="1"/>
</dbReference>
<dbReference type="InterPro" id="IPR029787">
    <property type="entry name" value="Nucleotide_cyclase"/>
</dbReference>
<dbReference type="PANTHER" id="PTHR45228">
    <property type="entry name" value="CYCLIC DI-GMP PHOSPHODIESTERASE TM_0186-RELATED"/>
    <property type="match status" value="1"/>
</dbReference>
<proteinExistence type="predicted"/>
<gene>
    <name evidence="3" type="ORF">AXX12_17435</name>
</gene>
<dbReference type="Pfam" id="PF00990">
    <property type="entry name" value="GGDEF"/>
    <property type="match status" value="1"/>
</dbReference>
<protein>
    <recommendedName>
        <fullName evidence="5">Diguanylate cyclase</fullName>
    </recommendedName>
</protein>
<dbReference type="InterPro" id="IPR052020">
    <property type="entry name" value="Cyclic_di-GMP/3'3'-cGAMP_PDE"/>
</dbReference>
<dbReference type="Gene3D" id="1.10.3210.10">
    <property type="entry name" value="Hypothetical protein af1432"/>
    <property type="match status" value="1"/>
</dbReference>
<keyword evidence="4" id="KW-1185">Reference proteome</keyword>
<dbReference type="PROSITE" id="PS50887">
    <property type="entry name" value="GGDEF"/>
    <property type="match status" value="1"/>
</dbReference>
<dbReference type="PROSITE" id="PS51832">
    <property type="entry name" value="HD_GYP"/>
    <property type="match status" value="1"/>
</dbReference>
<evidence type="ECO:0000259" key="2">
    <source>
        <dbReference type="PROSITE" id="PS51832"/>
    </source>
</evidence>
<dbReference type="InterPro" id="IPR043128">
    <property type="entry name" value="Rev_trsase/Diguanyl_cyclase"/>
</dbReference>
<reference evidence="3 4" key="1">
    <citation type="submission" date="2016-02" db="EMBL/GenBank/DDBJ databases">
        <title>Anaerosporomusa subterraneum gen. nov., sp. nov., a spore-forming obligate anaerobe isolated from saprolite.</title>
        <authorList>
            <person name="Choi J.K."/>
            <person name="Shah M."/>
            <person name="Yee N."/>
        </authorList>
    </citation>
    <scope>NUCLEOTIDE SEQUENCE [LARGE SCALE GENOMIC DNA]</scope>
    <source>
        <strain evidence="3 4">RU4</strain>
    </source>
</reference>
<dbReference type="Pfam" id="PF13487">
    <property type="entry name" value="HD_5"/>
    <property type="match status" value="1"/>
</dbReference>
<dbReference type="CDD" id="cd00077">
    <property type="entry name" value="HDc"/>
    <property type="match status" value="1"/>
</dbReference>
<dbReference type="Gene3D" id="3.30.70.270">
    <property type="match status" value="1"/>
</dbReference>
<dbReference type="InterPro" id="IPR035965">
    <property type="entry name" value="PAS-like_dom_sf"/>
</dbReference>
<dbReference type="AlphaFoldDB" id="A0A154BUZ2"/>
<feature type="domain" description="GGDEF" evidence="1">
    <location>
        <begin position="198"/>
        <end position="329"/>
    </location>
</feature>
<dbReference type="SUPFAM" id="SSF109604">
    <property type="entry name" value="HD-domain/PDEase-like"/>
    <property type="match status" value="1"/>
</dbReference>
<dbReference type="SUPFAM" id="SSF55073">
    <property type="entry name" value="Nucleotide cyclase"/>
    <property type="match status" value="1"/>
</dbReference>
<dbReference type="EMBL" id="LSGP01000006">
    <property type="protein sequence ID" value="KYZ77843.1"/>
    <property type="molecule type" value="Genomic_DNA"/>
</dbReference>
<dbReference type="PANTHER" id="PTHR45228:SF1">
    <property type="entry name" value="CYCLIC DI-GMP PHOSPHODIESTERASE TM_0186"/>
    <property type="match status" value="1"/>
</dbReference>
<dbReference type="InterPro" id="IPR037522">
    <property type="entry name" value="HD_GYP_dom"/>
</dbReference>
<dbReference type="InterPro" id="IPR003607">
    <property type="entry name" value="HD/PDEase_dom"/>
</dbReference>
<dbReference type="CDD" id="cd01949">
    <property type="entry name" value="GGDEF"/>
    <property type="match status" value="1"/>
</dbReference>
<sequence length="508" mass="58352">MEIWFWLVLVAGSVSWAARERRENTLLRATVKQEQTEISQQQNTQEQIRLNEARFKAILETSVDVMTRLDLDGVILELYTRPGFYQTPPDRRLVGKKIDSIYETSVTDRYQQAMEQVLLTGRPQRFTYEGEYHGRAYGREVWLTGCGEELIAIERDTTERVMMAKQLRYLNLYDSLTGLFNRSRFEQEMRHFGEDEQCSVGIVVCDLDGLKLINDTLGHEQGDRQLVDVADLFKRCFRAEDHIARIGGDEFAAILPNVDDETLTAICRKISQEVDEYNLLLPNARLGLSIGHAMRGCPTDMNTLFIEAENEMYRQKQLRDENVRQFILDGMFQSVEARDYFKSGHPQRVEEYAVKLAAVLELSSEQVENLHLLSRYHDIGNVGLDERIVMKPGRLTTDERQEIAQHCEIGCRIARCVPALVPVADLVLKHHEQWDGSGYPLGLQHTDIPLECRILAIADAYEAMTAGRPYRHALSKTEAIEELRRGAGTQFDPELLKLFLQVLESEHE</sequence>
<evidence type="ECO:0000313" key="4">
    <source>
        <dbReference type="Proteomes" id="UP000076268"/>
    </source>
</evidence>
<dbReference type="RefSeq" id="WP_066237733.1">
    <property type="nucleotide sequence ID" value="NZ_LSGP01000006.1"/>
</dbReference>
<feature type="domain" description="HD-GYP" evidence="2">
    <location>
        <begin position="320"/>
        <end position="508"/>
    </location>
</feature>
<dbReference type="InterPro" id="IPR000160">
    <property type="entry name" value="GGDEF_dom"/>
</dbReference>
<dbReference type="SUPFAM" id="SSF55785">
    <property type="entry name" value="PYP-like sensor domain (PAS domain)"/>
    <property type="match status" value="1"/>
</dbReference>
<evidence type="ECO:0000313" key="3">
    <source>
        <dbReference type="EMBL" id="KYZ77843.1"/>
    </source>
</evidence>
<name>A0A154BUZ2_ANASB</name>
<organism evidence="3 4">
    <name type="scientific">Anaerosporomusa subterranea</name>
    <dbReference type="NCBI Taxonomy" id="1794912"/>
    <lineage>
        <taxon>Bacteria</taxon>
        <taxon>Bacillati</taxon>
        <taxon>Bacillota</taxon>
        <taxon>Negativicutes</taxon>
        <taxon>Acetonemataceae</taxon>
        <taxon>Anaerosporomusa</taxon>
    </lineage>
</organism>
<evidence type="ECO:0000259" key="1">
    <source>
        <dbReference type="PROSITE" id="PS50887"/>
    </source>
</evidence>
<accession>A0A154BUZ2</accession>
<comment type="caution">
    <text evidence="3">The sequence shown here is derived from an EMBL/GenBank/DDBJ whole genome shotgun (WGS) entry which is preliminary data.</text>
</comment>
<evidence type="ECO:0008006" key="5">
    <source>
        <dbReference type="Google" id="ProtNLM"/>
    </source>
</evidence>
<dbReference type="NCBIfam" id="TIGR00254">
    <property type="entry name" value="GGDEF"/>
    <property type="match status" value="1"/>
</dbReference>
<dbReference type="Proteomes" id="UP000076268">
    <property type="component" value="Unassembled WGS sequence"/>
</dbReference>